<evidence type="ECO:0000256" key="4">
    <source>
        <dbReference type="ARBA" id="ARBA00022840"/>
    </source>
</evidence>
<keyword evidence="1 8" id="KW-0808">Transferase</keyword>
<keyword evidence="2 7" id="KW-0547">Nucleotide-binding</keyword>
<dbReference type="Gene3D" id="3.30.200.20">
    <property type="entry name" value="Phosphorylase Kinase, domain 1"/>
    <property type="match status" value="1"/>
</dbReference>
<keyword evidence="6" id="KW-0727">SH2 domain</keyword>
<evidence type="ECO:0000259" key="9">
    <source>
        <dbReference type="PROSITE" id="PS50001"/>
    </source>
</evidence>
<feature type="domain" description="SH2" evidence="9">
    <location>
        <begin position="11"/>
        <end position="111"/>
    </location>
</feature>
<evidence type="ECO:0000256" key="1">
    <source>
        <dbReference type="ARBA" id="ARBA00022679"/>
    </source>
</evidence>
<dbReference type="InterPro" id="IPR011009">
    <property type="entry name" value="Kinase-like_dom_sf"/>
</dbReference>
<dbReference type="PROSITE" id="PS50001">
    <property type="entry name" value="SH2"/>
    <property type="match status" value="1"/>
</dbReference>
<dbReference type="FunFam" id="3.30.200.20:FF:000518">
    <property type="entry name" value="Tyrosine-protein kinase"/>
    <property type="match status" value="1"/>
</dbReference>
<evidence type="ECO:0000313" key="12">
    <source>
        <dbReference type="WBParaSite" id="PSU_v2.g4711.t1"/>
    </source>
</evidence>
<dbReference type="InterPro" id="IPR035849">
    <property type="entry name" value="Fes/Fps/Fer_SH2"/>
</dbReference>
<dbReference type="EC" id="2.7.10.2" evidence="8"/>
<evidence type="ECO:0000256" key="7">
    <source>
        <dbReference type="PROSITE-ProRule" id="PRU10141"/>
    </source>
</evidence>
<dbReference type="SUPFAM" id="SSF56112">
    <property type="entry name" value="Protein kinase-like (PK-like)"/>
    <property type="match status" value="1"/>
</dbReference>
<protein>
    <recommendedName>
        <fullName evidence="8">Tyrosine-protein kinase</fullName>
        <ecNumber evidence="8">2.7.10.2</ecNumber>
    </recommendedName>
</protein>
<keyword evidence="3 8" id="KW-0418">Kinase</keyword>
<dbReference type="Proteomes" id="UP000887577">
    <property type="component" value="Unplaced"/>
</dbReference>
<organism evidence="11 12">
    <name type="scientific">Panagrolaimus superbus</name>
    <dbReference type="NCBI Taxonomy" id="310955"/>
    <lineage>
        <taxon>Eukaryota</taxon>
        <taxon>Metazoa</taxon>
        <taxon>Ecdysozoa</taxon>
        <taxon>Nematoda</taxon>
        <taxon>Chromadorea</taxon>
        <taxon>Rhabditida</taxon>
        <taxon>Tylenchina</taxon>
        <taxon>Panagrolaimomorpha</taxon>
        <taxon>Panagrolaimoidea</taxon>
        <taxon>Panagrolaimidae</taxon>
        <taxon>Panagrolaimus</taxon>
    </lineage>
</organism>
<reference evidence="12" key="1">
    <citation type="submission" date="2022-11" db="UniProtKB">
        <authorList>
            <consortium name="WormBaseParasite"/>
        </authorList>
    </citation>
    <scope>IDENTIFICATION</scope>
</reference>
<feature type="binding site" evidence="7">
    <location>
        <position position="155"/>
    </location>
    <ligand>
        <name>ATP</name>
        <dbReference type="ChEBI" id="CHEBI:30616"/>
    </ligand>
</feature>
<keyword evidence="4 7" id="KW-0067">ATP-binding</keyword>
<name>A0A914YX78_9BILA</name>
<comment type="catalytic activity">
    <reaction evidence="8">
        <text>L-tyrosyl-[protein] + ATP = O-phospho-L-tyrosyl-[protein] + ADP + H(+)</text>
        <dbReference type="Rhea" id="RHEA:10596"/>
        <dbReference type="Rhea" id="RHEA-COMP:10136"/>
        <dbReference type="Rhea" id="RHEA-COMP:20101"/>
        <dbReference type="ChEBI" id="CHEBI:15378"/>
        <dbReference type="ChEBI" id="CHEBI:30616"/>
        <dbReference type="ChEBI" id="CHEBI:46858"/>
        <dbReference type="ChEBI" id="CHEBI:61978"/>
        <dbReference type="ChEBI" id="CHEBI:456216"/>
        <dbReference type="EC" id="2.7.10.2"/>
    </reaction>
</comment>
<evidence type="ECO:0000256" key="8">
    <source>
        <dbReference type="RuleBase" id="RU362096"/>
    </source>
</evidence>
<dbReference type="SUPFAM" id="SSF55550">
    <property type="entry name" value="SH2 domain"/>
    <property type="match status" value="1"/>
</dbReference>
<dbReference type="InterPro" id="IPR000980">
    <property type="entry name" value="SH2"/>
</dbReference>
<dbReference type="Gene3D" id="3.30.505.10">
    <property type="entry name" value="SH2 domain"/>
    <property type="match status" value="1"/>
</dbReference>
<evidence type="ECO:0000256" key="2">
    <source>
        <dbReference type="ARBA" id="ARBA00022741"/>
    </source>
</evidence>
<dbReference type="PROSITE" id="PS00107">
    <property type="entry name" value="PROTEIN_KINASE_ATP"/>
    <property type="match status" value="1"/>
</dbReference>
<feature type="domain" description="Protein kinase" evidence="10">
    <location>
        <begin position="123"/>
        <end position="196"/>
    </location>
</feature>
<comment type="similarity">
    <text evidence="8">Belongs to the protein kinase superfamily. Tyr protein kinase family.</text>
</comment>
<evidence type="ECO:0000259" key="10">
    <source>
        <dbReference type="PROSITE" id="PS50011"/>
    </source>
</evidence>
<dbReference type="GO" id="GO:0005524">
    <property type="term" value="F:ATP binding"/>
    <property type="evidence" value="ECO:0007669"/>
    <property type="project" value="UniProtKB-UniRule"/>
</dbReference>
<dbReference type="InterPro" id="IPR036860">
    <property type="entry name" value="SH2_dom_sf"/>
</dbReference>
<proteinExistence type="inferred from homology"/>
<evidence type="ECO:0000313" key="11">
    <source>
        <dbReference type="Proteomes" id="UP000887577"/>
    </source>
</evidence>
<evidence type="ECO:0000256" key="6">
    <source>
        <dbReference type="PROSITE-ProRule" id="PRU00191"/>
    </source>
</evidence>
<dbReference type="SMART" id="SM00252">
    <property type="entry name" value="SH2"/>
    <property type="match status" value="1"/>
</dbReference>
<dbReference type="GO" id="GO:0004715">
    <property type="term" value="F:non-membrane spanning protein tyrosine kinase activity"/>
    <property type="evidence" value="ECO:0007669"/>
    <property type="project" value="UniProtKB-EC"/>
</dbReference>
<dbReference type="PROSITE" id="PS50011">
    <property type="entry name" value="PROTEIN_KINASE_DOM"/>
    <property type="match status" value="1"/>
</dbReference>
<dbReference type="PANTHER" id="PTHR24418">
    <property type="entry name" value="TYROSINE-PROTEIN KINASE"/>
    <property type="match status" value="1"/>
</dbReference>
<keyword evidence="5 8" id="KW-0829">Tyrosine-protein kinase</keyword>
<keyword evidence="11" id="KW-1185">Reference proteome</keyword>
<dbReference type="InterPro" id="IPR050198">
    <property type="entry name" value="Non-receptor_tyrosine_kinases"/>
</dbReference>
<accession>A0A914YX78</accession>
<evidence type="ECO:0000256" key="5">
    <source>
        <dbReference type="ARBA" id="ARBA00023137"/>
    </source>
</evidence>
<dbReference type="InterPro" id="IPR000719">
    <property type="entry name" value="Prot_kinase_dom"/>
</dbReference>
<dbReference type="Pfam" id="PF07714">
    <property type="entry name" value="PK_Tyr_Ser-Thr"/>
    <property type="match status" value="1"/>
</dbReference>
<dbReference type="CDD" id="cd10361">
    <property type="entry name" value="SH2_Fps_family"/>
    <property type="match status" value="1"/>
</dbReference>
<dbReference type="InterPro" id="IPR017441">
    <property type="entry name" value="Protein_kinase_ATP_BS"/>
</dbReference>
<dbReference type="Pfam" id="PF00017">
    <property type="entry name" value="SH2"/>
    <property type="match status" value="1"/>
</dbReference>
<dbReference type="InterPro" id="IPR001245">
    <property type="entry name" value="Ser-Thr/Tyr_kinase_cat_dom"/>
</dbReference>
<dbReference type="WBParaSite" id="PSU_v2.g4711.t1">
    <property type="protein sequence ID" value="PSU_v2.g4711.t1"/>
    <property type="gene ID" value="PSU_v2.g4711"/>
</dbReference>
<sequence>MGDAAIHTLPYFHGLLPREDLIQLLKVSGDFLIRSTEPRPGQQRQYVLSVMVDEKLGGDGIKHLIFNSTEPGKYLLGTMNDTVTNIIEHYSRSGTAVVHLNDLPVIIKTPIGRQKWELLHDNIQVEKKLGAGAFGEVCMGKLKLSNGTQTNVAIKVAKLESLTKAQIKEIMAEARIMRTFDHPHVVKFYGAPWMII</sequence>
<evidence type="ECO:0000256" key="3">
    <source>
        <dbReference type="ARBA" id="ARBA00022777"/>
    </source>
</evidence>
<dbReference type="AlphaFoldDB" id="A0A914YX78"/>